<evidence type="ECO:0000256" key="10">
    <source>
        <dbReference type="SAM" id="MobiDB-lite"/>
    </source>
</evidence>
<dbReference type="PANTHER" id="PTHR28097">
    <property type="entry name" value="PHEROMONE A FACTOR RECEPTOR"/>
    <property type="match status" value="1"/>
</dbReference>
<keyword evidence="13" id="KW-1185">Reference proteome</keyword>
<feature type="transmembrane region" description="Helical" evidence="11">
    <location>
        <begin position="70"/>
        <end position="90"/>
    </location>
</feature>
<protein>
    <recommendedName>
        <fullName evidence="14">Pheromone receptor</fullName>
    </recommendedName>
</protein>
<reference evidence="13" key="1">
    <citation type="submission" date="2024-04" db="EMBL/GenBank/DDBJ databases">
        <authorList>
            <person name="Shaw F."/>
            <person name="Minotto A."/>
        </authorList>
    </citation>
    <scope>NUCLEOTIDE SEQUENCE [LARGE SCALE GENOMIC DNA]</scope>
</reference>
<comment type="subcellular location">
    <subcellularLocation>
        <location evidence="1">Membrane</location>
        <topology evidence="1">Multi-pass membrane protein</topology>
    </subcellularLocation>
</comment>
<feature type="transmembrane region" description="Helical" evidence="11">
    <location>
        <begin position="205"/>
        <end position="228"/>
    </location>
</feature>
<evidence type="ECO:0000256" key="6">
    <source>
        <dbReference type="ARBA" id="ARBA00023040"/>
    </source>
</evidence>
<gene>
    <name evidence="12" type="ORF">GFSPODELE1_LOCUS1738</name>
</gene>
<dbReference type="InterPro" id="IPR001499">
    <property type="entry name" value="GPCR_STE3"/>
</dbReference>
<dbReference type="Pfam" id="PF02076">
    <property type="entry name" value="STE3"/>
    <property type="match status" value="1"/>
</dbReference>
<accession>A0ABP1CU26</accession>
<evidence type="ECO:0008006" key="14">
    <source>
        <dbReference type="Google" id="ProtNLM"/>
    </source>
</evidence>
<evidence type="ECO:0000256" key="7">
    <source>
        <dbReference type="ARBA" id="ARBA00023136"/>
    </source>
</evidence>
<evidence type="ECO:0000256" key="11">
    <source>
        <dbReference type="SAM" id="Phobius"/>
    </source>
</evidence>
<feature type="compositionally biased region" description="Low complexity" evidence="10">
    <location>
        <begin position="385"/>
        <end position="396"/>
    </location>
</feature>
<evidence type="ECO:0000313" key="13">
    <source>
        <dbReference type="Proteomes" id="UP001497453"/>
    </source>
</evidence>
<dbReference type="PANTHER" id="PTHR28097:SF1">
    <property type="entry name" value="PHEROMONE A FACTOR RECEPTOR"/>
    <property type="match status" value="1"/>
</dbReference>
<evidence type="ECO:0000256" key="2">
    <source>
        <dbReference type="ARBA" id="ARBA00011085"/>
    </source>
</evidence>
<keyword evidence="9" id="KW-0807">Transducer</keyword>
<proteinExistence type="inferred from homology"/>
<feature type="transmembrane region" description="Helical" evidence="11">
    <location>
        <begin position="6"/>
        <end position="24"/>
    </location>
</feature>
<evidence type="ECO:0000256" key="5">
    <source>
        <dbReference type="ARBA" id="ARBA00022989"/>
    </source>
</evidence>
<dbReference type="PRINTS" id="PR00899">
    <property type="entry name" value="GPCRSTE3"/>
</dbReference>
<comment type="similarity">
    <text evidence="2">Belongs to the G-protein coupled receptor 4 family.</text>
</comment>
<keyword evidence="4 11" id="KW-0812">Transmembrane</keyword>
<feature type="transmembrane region" description="Helical" evidence="11">
    <location>
        <begin position="111"/>
        <end position="134"/>
    </location>
</feature>
<feature type="transmembrane region" description="Helical" evidence="11">
    <location>
        <begin position="162"/>
        <end position="184"/>
    </location>
</feature>
<feature type="transmembrane region" description="Helical" evidence="11">
    <location>
        <begin position="36"/>
        <end position="58"/>
    </location>
</feature>
<keyword evidence="3" id="KW-0589">Pheromone response</keyword>
<sequence>MSDPTYPAFPILTFFAAVLVLIPLPWHLQSLNAGTCLFMIWTAIACINLGINSIIWHSNAIDWAPVWCDISSRIIVAVAVAIPAASFCINRRLYMIATIQTVSITRAERHRAVIIDLLIGIGIPLLQVVMQYVVSGHRYDIFEDIGCYPFTYNVTLAYPLSVVWPIVIGLASAVYCVLTLRAFSKRRAQFSEFLSSKTSLSPNRYFRLMALATTELLCTTPISLYGMILNLTASHVHPWISWEDTHSNYSKVAQYPALLWRMDRSSVIGFEMTRWAPFACALVFFAFFGFADEARRNYRQALSAIAKLLRIRTFYSWRSAPSKVESLPSFVASPLPPYTPSPSKSRFRLLMSSSSYSSTTKTDSYNPSLELPVFEICKSDLSAQESIPETPSTSSSHTFILSPHNDQISPMPSGDHRPSISLGNLPAEAR</sequence>
<dbReference type="EMBL" id="OZ037953">
    <property type="protein sequence ID" value="CAL1697587.1"/>
    <property type="molecule type" value="Genomic_DNA"/>
</dbReference>
<dbReference type="PRINTS" id="PR00901">
    <property type="entry name" value="PHEROMONEBAR"/>
</dbReference>
<evidence type="ECO:0000256" key="3">
    <source>
        <dbReference type="ARBA" id="ARBA00022507"/>
    </source>
</evidence>
<evidence type="ECO:0000256" key="8">
    <source>
        <dbReference type="ARBA" id="ARBA00023170"/>
    </source>
</evidence>
<keyword evidence="5 11" id="KW-1133">Transmembrane helix</keyword>
<dbReference type="InterPro" id="IPR000481">
    <property type="entry name" value="GPCR_Pheromne_B_alpha_rcpt"/>
</dbReference>
<keyword evidence="6" id="KW-0297">G-protein coupled receptor</keyword>
<feature type="region of interest" description="Disordered" evidence="10">
    <location>
        <begin position="385"/>
        <end position="430"/>
    </location>
</feature>
<evidence type="ECO:0000256" key="9">
    <source>
        <dbReference type="ARBA" id="ARBA00023224"/>
    </source>
</evidence>
<dbReference type="Proteomes" id="UP001497453">
    <property type="component" value="Chromosome 10"/>
</dbReference>
<organism evidence="12 13">
    <name type="scientific">Somion occarium</name>
    <dbReference type="NCBI Taxonomy" id="3059160"/>
    <lineage>
        <taxon>Eukaryota</taxon>
        <taxon>Fungi</taxon>
        <taxon>Dikarya</taxon>
        <taxon>Basidiomycota</taxon>
        <taxon>Agaricomycotina</taxon>
        <taxon>Agaricomycetes</taxon>
        <taxon>Polyporales</taxon>
        <taxon>Cerrenaceae</taxon>
        <taxon>Somion</taxon>
    </lineage>
</organism>
<evidence type="ECO:0000313" key="12">
    <source>
        <dbReference type="EMBL" id="CAL1697587.1"/>
    </source>
</evidence>
<keyword evidence="7 11" id="KW-0472">Membrane</keyword>
<keyword evidence="8" id="KW-0675">Receptor</keyword>
<evidence type="ECO:0000256" key="4">
    <source>
        <dbReference type="ARBA" id="ARBA00022692"/>
    </source>
</evidence>
<evidence type="ECO:0000256" key="1">
    <source>
        <dbReference type="ARBA" id="ARBA00004141"/>
    </source>
</evidence>
<feature type="transmembrane region" description="Helical" evidence="11">
    <location>
        <begin position="272"/>
        <end position="291"/>
    </location>
</feature>
<name>A0ABP1CU26_9APHY</name>
<dbReference type="CDD" id="cd14966">
    <property type="entry name" value="7tmD_STE3"/>
    <property type="match status" value="1"/>
</dbReference>